<comment type="similarity">
    <text evidence="2">Belongs to the asparagine synthetase family.</text>
</comment>
<feature type="binding site" evidence="9">
    <location>
        <position position="292"/>
    </location>
    <ligand>
        <name>ATP</name>
        <dbReference type="ChEBI" id="CHEBI:30616"/>
    </ligand>
</feature>
<reference evidence="11" key="2">
    <citation type="submission" date="2020-09" db="EMBL/GenBank/DDBJ databases">
        <authorList>
            <person name="Sun Q."/>
            <person name="Kim S."/>
        </authorList>
    </citation>
    <scope>NUCLEOTIDE SEQUENCE</scope>
    <source>
        <strain evidence="11">KCTC 23224</strain>
    </source>
</reference>
<dbReference type="PANTHER" id="PTHR43284:SF1">
    <property type="entry name" value="ASPARAGINE SYNTHETASE"/>
    <property type="match status" value="1"/>
</dbReference>
<dbReference type="GO" id="GO:0006529">
    <property type="term" value="P:asparagine biosynthetic process"/>
    <property type="evidence" value="ECO:0007669"/>
    <property type="project" value="UniProtKB-KW"/>
</dbReference>
<organism evidence="11 12">
    <name type="scientific">Mongoliitalea lutea</name>
    <dbReference type="NCBI Taxonomy" id="849756"/>
    <lineage>
        <taxon>Bacteria</taxon>
        <taxon>Pseudomonadati</taxon>
        <taxon>Bacteroidota</taxon>
        <taxon>Cytophagia</taxon>
        <taxon>Cytophagales</taxon>
        <taxon>Cyclobacteriaceae</taxon>
        <taxon>Mongoliitalea</taxon>
    </lineage>
</organism>
<evidence type="ECO:0000313" key="12">
    <source>
        <dbReference type="Proteomes" id="UP000642809"/>
    </source>
</evidence>
<dbReference type="PROSITE" id="PS51278">
    <property type="entry name" value="GATASE_TYPE_2"/>
    <property type="match status" value="1"/>
</dbReference>
<dbReference type="InterPro" id="IPR029055">
    <property type="entry name" value="Ntn_hydrolases_N"/>
</dbReference>
<keyword evidence="12" id="KW-1185">Reference proteome</keyword>
<evidence type="ECO:0000313" key="11">
    <source>
        <dbReference type="EMBL" id="GHB31394.1"/>
    </source>
</evidence>
<dbReference type="InterPro" id="IPR051786">
    <property type="entry name" value="ASN_synthetase/amidase"/>
</dbReference>
<evidence type="ECO:0000256" key="1">
    <source>
        <dbReference type="ARBA" id="ARBA00005187"/>
    </source>
</evidence>
<evidence type="ECO:0000256" key="3">
    <source>
        <dbReference type="ARBA" id="ARBA00012737"/>
    </source>
</evidence>
<feature type="domain" description="Glutamine amidotransferase type-2" evidence="10">
    <location>
        <begin position="2"/>
        <end position="192"/>
    </location>
</feature>
<dbReference type="SUPFAM" id="SSF52402">
    <property type="entry name" value="Adenine nucleotide alpha hydrolases-like"/>
    <property type="match status" value="1"/>
</dbReference>
<keyword evidence="4 9" id="KW-0547">Nucleotide-binding</keyword>
<dbReference type="RefSeq" id="WP_189579394.1">
    <property type="nucleotide sequence ID" value="NZ_BMYF01000005.1"/>
</dbReference>
<reference evidence="11" key="1">
    <citation type="journal article" date="2014" name="Int. J. Syst. Evol. Microbiol.">
        <title>Complete genome sequence of Corynebacterium casei LMG S-19264T (=DSM 44701T), isolated from a smear-ripened cheese.</title>
        <authorList>
            <consortium name="US DOE Joint Genome Institute (JGI-PGF)"/>
            <person name="Walter F."/>
            <person name="Albersmeier A."/>
            <person name="Kalinowski J."/>
            <person name="Ruckert C."/>
        </authorList>
    </citation>
    <scope>NUCLEOTIDE SEQUENCE</scope>
    <source>
        <strain evidence="11">KCTC 23224</strain>
    </source>
</reference>
<comment type="caution">
    <text evidence="11">The sequence shown here is derived from an EMBL/GenBank/DDBJ whole genome shotgun (WGS) entry which is preliminary data.</text>
</comment>
<evidence type="ECO:0000256" key="7">
    <source>
        <dbReference type="ARBA" id="ARBA00048741"/>
    </source>
</evidence>
<dbReference type="EC" id="6.3.5.4" evidence="3"/>
<evidence type="ECO:0000256" key="9">
    <source>
        <dbReference type="PIRSR" id="PIRSR001589-2"/>
    </source>
</evidence>
<dbReference type="InterPro" id="IPR033738">
    <property type="entry name" value="AsnB_N"/>
</dbReference>
<dbReference type="Gene3D" id="3.40.50.620">
    <property type="entry name" value="HUPs"/>
    <property type="match status" value="1"/>
</dbReference>
<dbReference type="PIRSF" id="PIRSF001589">
    <property type="entry name" value="Asn_synthetase_glu-h"/>
    <property type="match status" value="1"/>
</dbReference>
<keyword evidence="6 8" id="KW-0315">Glutamine amidotransferase</keyword>
<gene>
    <name evidence="11" type="ORF">GCM10008106_10160</name>
</gene>
<dbReference type="Proteomes" id="UP000642809">
    <property type="component" value="Unassembled WGS sequence"/>
</dbReference>
<keyword evidence="5 9" id="KW-0067">ATP-binding</keyword>
<dbReference type="AlphaFoldDB" id="A0A8J3CWE3"/>
<evidence type="ECO:0000259" key="10">
    <source>
        <dbReference type="PROSITE" id="PS51278"/>
    </source>
</evidence>
<keyword evidence="8" id="KW-0028">Amino-acid biosynthesis</keyword>
<dbReference type="GO" id="GO:0004066">
    <property type="term" value="F:asparagine synthase (glutamine-hydrolyzing) activity"/>
    <property type="evidence" value="ECO:0007669"/>
    <property type="project" value="UniProtKB-EC"/>
</dbReference>
<dbReference type="CDD" id="cd00712">
    <property type="entry name" value="AsnB"/>
    <property type="match status" value="1"/>
</dbReference>
<protein>
    <recommendedName>
        <fullName evidence="3">asparagine synthase (glutamine-hydrolyzing)</fullName>
        <ecNumber evidence="3">6.3.5.4</ecNumber>
    </recommendedName>
</protein>
<dbReference type="CDD" id="cd01991">
    <property type="entry name" value="Asn_synthase_B_C"/>
    <property type="match status" value="1"/>
</dbReference>
<dbReference type="Pfam" id="PF00733">
    <property type="entry name" value="Asn_synthase"/>
    <property type="match status" value="1"/>
</dbReference>
<sequence>MCGIAGLLWGSPSVGKSKEKLDLELIKHRGPDSSGEWESNNVWLGHTRLSILDLSEAGKQPFISPCGNYVLVYNGEIYNHLELRKEYLQSYNFIGHSDTETIMALFLLMKEKMLEKFVGMWALLLWDKKKQELFVSRDRFGQKPLYFRKQDDYVAFGSEMKLLGFGNEALTYNPTALADFLSSGNYGHLKEETFYQEISQFPAASFAYLSPTNQLLQPIKFWSPPYHKPKVSFGEQQKKQLKQLMVDSVLSQTISDVPIGITLSGGIDSSVIAGILAKHYPHTLHIFTAQTVGHKNDESMYVNAVLEMFDPSKIVVHRIDLSKETLEDSLDLFLKIQEEPFGDPSITAHGLLMKAAREAGIKVILGGQGADEIFSGYDHALPAILSSQLWSGKLSSFWSNFKNLHWSLTNKIKTVTGLFFPQLEKTIRLHLREKRENFIDENWIHSRKITPLASINDINGIRDESFFGIHLPHLLHYDDRNAMYFGVEGRTPFLDHRILEMVCSIDPADFFQKGYRKYLLREACAEYLPELVKKRKDKIGFFTPLEKILLKETDQISSLFENHLCGEMKKTLVADLIDLKAGKSTIIQILRIYRVMQILKIKQNHLVGFPN</sequence>
<dbReference type="Gene3D" id="3.60.20.10">
    <property type="entry name" value="Glutamine Phosphoribosylpyrophosphate, subunit 1, domain 1"/>
    <property type="match status" value="1"/>
</dbReference>
<evidence type="ECO:0000256" key="8">
    <source>
        <dbReference type="PIRSR" id="PIRSR001589-1"/>
    </source>
</evidence>
<dbReference type="SUPFAM" id="SSF56235">
    <property type="entry name" value="N-terminal nucleophile aminohydrolases (Ntn hydrolases)"/>
    <property type="match status" value="1"/>
</dbReference>
<evidence type="ECO:0000256" key="5">
    <source>
        <dbReference type="ARBA" id="ARBA00022840"/>
    </source>
</evidence>
<dbReference type="InterPro" id="IPR014729">
    <property type="entry name" value="Rossmann-like_a/b/a_fold"/>
</dbReference>
<dbReference type="InterPro" id="IPR001962">
    <property type="entry name" value="Asn_synthase"/>
</dbReference>
<feature type="active site" description="For GATase activity" evidence="8">
    <location>
        <position position="2"/>
    </location>
</feature>
<dbReference type="InterPro" id="IPR006426">
    <property type="entry name" value="Asn_synth_AEB"/>
</dbReference>
<feature type="binding site" evidence="9">
    <location>
        <position position="98"/>
    </location>
    <ligand>
        <name>L-glutamine</name>
        <dbReference type="ChEBI" id="CHEBI:58359"/>
    </ligand>
</feature>
<dbReference type="NCBIfam" id="TIGR01536">
    <property type="entry name" value="asn_synth_AEB"/>
    <property type="match status" value="1"/>
</dbReference>
<evidence type="ECO:0000256" key="2">
    <source>
        <dbReference type="ARBA" id="ARBA00005752"/>
    </source>
</evidence>
<proteinExistence type="inferred from homology"/>
<comment type="pathway">
    <text evidence="1">Amino-acid biosynthesis; L-asparagine biosynthesis; L-asparagine from L-aspartate (L-Gln route): step 1/1.</text>
</comment>
<evidence type="ECO:0000256" key="6">
    <source>
        <dbReference type="ARBA" id="ARBA00022962"/>
    </source>
</evidence>
<dbReference type="PANTHER" id="PTHR43284">
    <property type="entry name" value="ASPARAGINE SYNTHETASE (GLUTAMINE-HYDROLYZING)"/>
    <property type="match status" value="1"/>
</dbReference>
<dbReference type="EMBL" id="BMYF01000005">
    <property type="protein sequence ID" value="GHB31394.1"/>
    <property type="molecule type" value="Genomic_DNA"/>
</dbReference>
<dbReference type="GO" id="GO:0005524">
    <property type="term" value="F:ATP binding"/>
    <property type="evidence" value="ECO:0007669"/>
    <property type="project" value="UniProtKB-KW"/>
</dbReference>
<accession>A0A8J3CWE3</accession>
<comment type="catalytic activity">
    <reaction evidence="7">
        <text>L-aspartate + L-glutamine + ATP + H2O = L-asparagine + L-glutamate + AMP + diphosphate + H(+)</text>
        <dbReference type="Rhea" id="RHEA:12228"/>
        <dbReference type="ChEBI" id="CHEBI:15377"/>
        <dbReference type="ChEBI" id="CHEBI:15378"/>
        <dbReference type="ChEBI" id="CHEBI:29985"/>
        <dbReference type="ChEBI" id="CHEBI:29991"/>
        <dbReference type="ChEBI" id="CHEBI:30616"/>
        <dbReference type="ChEBI" id="CHEBI:33019"/>
        <dbReference type="ChEBI" id="CHEBI:58048"/>
        <dbReference type="ChEBI" id="CHEBI:58359"/>
        <dbReference type="ChEBI" id="CHEBI:456215"/>
        <dbReference type="EC" id="6.3.5.4"/>
    </reaction>
</comment>
<name>A0A8J3CWE3_9BACT</name>
<evidence type="ECO:0000256" key="4">
    <source>
        <dbReference type="ARBA" id="ARBA00022741"/>
    </source>
</evidence>
<dbReference type="Pfam" id="PF13537">
    <property type="entry name" value="GATase_7"/>
    <property type="match status" value="1"/>
</dbReference>
<keyword evidence="8" id="KW-0061">Asparagine biosynthesis</keyword>
<dbReference type="InterPro" id="IPR017932">
    <property type="entry name" value="GATase_2_dom"/>
</dbReference>